<dbReference type="PANTHER" id="PTHR30482:SF10">
    <property type="entry name" value="HIGH-AFFINITY BRANCHED-CHAIN AMINO ACID TRANSPORT PROTEIN BRAE"/>
    <property type="match status" value="1"/>
</dbReference>
<comment type="caution">
    <text evidence="7">The sequence shown here is derived from an EMBL/GenBank/DDBJ whole genome shotgun (WGS) entry which is preliminary data.</text>
</comment>
<gene>
    <name evidence="7" type="ORF">C8P69_101331</name>
</gene>
<evidence type="ECO:0000256" key="3">
    <source>
        <dbReference type="ARBA" id="ARBA00022692"/>
    </source>
</evidence>
<dbReference type="InterPro" id="IPR043428">
    <property type="entry name" value="LivM-like"/>
</dbReference>
<name>A0A2T4ZI64_9HYPH</name>
<evidence type="ECO:0000256" key="4">
    <source>
        <dbReference type="ARBA" id="ARBA00022989"/>
    </source>
</evidence>
<evidence type="ECO:0000256" key="5">
    <source>
        <dbReference type="ARBA" id="ARBA00023136"/>
    </source>
</evidence>
<dbReference type="CDD" id="cd06581">
    <property type="entry name" value="TM_PBP1_LivM_like"/>
    <property type="match status" value="1"/>
</dbReference>
<dbReference type="AlphaFoldDB" id="A0A2T4ZI64"/>
<feature type="transmembrane region" description="Helical" evidence="6">
    <location>
        <begin position="63"/>
        <end position="81"/>
    </location>
</feature>
<evidence type="ECO:0000256" key="2">
    <source>
        <dbReference type="ARBA" id="ARBA00022475"/>
    </source>
</evidence>
<protein>
    <submittedName>
        <fullName evidence="7">Amino acid/amide ABC transporter membrane protein 2 (HAAT family)</fullName>
    </submittedName>
</protein>
<keyword evidence="3 6" id="KW-0812">Transmembrane</keyword>
<accession>A0A2T4ZI64</accession>
<sequence length="328" mass="33955">MKAYRSLLIVIVALAALPLAVPLLVGAGLFAGPNTFYNLMIFILIITLAAQGWNIAGGYGGQFSFGHAAFFGTGAYVQAVLQTRYGVNAWVALPLAMILGGLVGAVIGTLAFRARLRGSYFALVTLAFAEVFRILANATPITGGAAGTLVPLKIGFGQMQFATPTAFFYLALAFVAVVLLFNRALERSRFGAWLVAVRENEDAARALGVDTLKVKLKAITLSAAITAAAGALYTQKFLYIDANIAYGAWISVEALLAPIVGGIGTVLGPLIGAVALIGLGEAAKTAIHAAFGSAVPGVDLVVYGVLLIVVIAFAPRGLLGLVTKRGGR</sequence>
<keyword evidence="8" id="KW-1185">Reference proteome</keyword>
<feature type="transmembrane region" description="Helical" evidence="6">
    <location>
        <begin position="87"/>
        <end position="112"/>
    </location>
</feature>
<dbReference type="RefSeq" id="WP_108174116.1">
    <property type="nucleotide sequence ID" value="NZ_PZZL01000001.1"/>
</dbReference>
<evidence type="ECO:0000313" key="7">
    <source>
        <dbReference type="EMBL" id="PTM61661.1"/>
    </source>
</evidence>
<feature type="transmembrane region" description="Helical" evidence="6">
    <location>
        <begin position="36"/>
        <end position="56"/>
    </location>
</feature>
<organism evidence="7 8">
    <name type="scientific">Phreatobacter oligotrophus</name>
    <dbReference type="NCBI Taxonomy" id="1122261"/>
    <lineage>
        <taxon>Bacteria</taxon>
        <taxon>Pseudomonadati</taxon>
        <taxon>Pseudomonadota</taxon>
        <taxon>Alphaproteobacteria</taxon>
        <taxon>Hyphomicrobiales</taxon>
        <taxon>Phreatobacteraceae</taxon>
        <taxon>Phreatobacter</taxon>
    </lineage>
</organism>
<feature type="transmembrane region" description="Helical" evidence="6">
    <location>
        <begin position="119"/>
        <end position="141"/>
    </location>
</feature>
<proteinExistence type="predicted"/>
<dbReference type="GO" id="GO:0005886">
    <property type="term" value="C:plasma membrane"/>
    <property type="evidence" value="ECO:0007669"/>
    <property type="project" value="UniProtKB-SubCell"/>
</dbReference>
<dbReference type="Proteomes" id="UP000241808">
    <property type="component" value="Unassembled WGS sequence"/>
</dbReference>
<dbReference type="EMBL" id="PZZL01000001">
    <property type="protein sequence ID" value="PTM61661.1"/>
    <property type="molecule type" value="Genomic_DNA"/>
</dbReference>
<feature type="transmembrane region" description="Helical" evidence="6">
    <location>
        <begin position="161"/>
        <end position="181"/>
    </location>
</feature>
<keyword evidence="5 6" id="KW-0472">Membrane</keyword>
<dbReference type="InterPro" id="IPR037294">
    <property type="entry name" value="ABC_BtuC-like"/>
</dbReference>
<feature type="transmembrane region" description="Helical" evidence="6">
    <location>
        <begin position="300"/>
        <end position="322"/>
    </location>
</feature>
<dbReference type="OrthoDB" id="9814461at2"/>
<dbReference type="InterPro" id="IPR001851">
    <property type="entry name" value="ABC_transp_permease"/>
</dbReference>
<comment type="subcellular location">
    <subcellularLocation>
        <location evidence="1">Cell membrane</location>
        <topology evidence="1">Multi-pass membrane protein</topology>
    </subcellularLocation>
</comment>
<feature type="transmembrane region" description="Helical" evidence="6">
    <location>
        <begin position="255"/>
        <end position="280"/>
    </location>
</feature>
<dbReference type="PANTHER" id="PTHR30482">
    <property type="entry name" value="HIGH-AFFINITY BRANCHED-CHAIN AMINO ACID TRANSPORT SYSTEM PERMEASE"/>
    <property type="match status" value="1"/>
</dbReference>
<dbReference type="GO" id="GO:0015658">
    <property type="term" value="F:branched-chain amino acid transmembrane transporter activity"/>
    <property type="evidence" value="ECO:0007669"/>
    <property type="project" value="InterPro"/>
</dbReference>
<dbReference type="Gene3D" id="1.10.3470.10">
    <property type="entry name" value="ABC transporter involved in vitamin B12 uptake, BtuC"/>
    <property type="match status" value="1"/>
</dbReference>
<evidence type="ECO:0000256" key="1">
    <source>
        <dbReference type="ARBA" id="ARBA00004651"/>
    </source>
</evidence>
<reference evidence="7 8" key="1">
    <citation type="submission" date="2018-04" db="EMBL/GenBank/DDBJ databases">
        <title>Genomic Encyclopedia of Archaeal and Bacterial Type Strains, Phase II (KMG-II): from individual species to whole genera.</title>
        <authorList>
            <person name="Goeker M."/>
        </authorList>
    </citation>
    <scope>NUCLEOTIDE SEQUENCE [LARGE SCALE GENOMIC DNA]</scope>
    <source>
        <strain evidence="7 8">DSM 25521</strain>
    </source>
</reference>
<keyword evidence="2" id="KW-1003">Cell membrane</keyword>
<keyword evidence="4 6" id="KW-1133">Transmembrane helix</keyword>
<dbReference type="Pfam" id="PF02653">
    <property type="entry name" value="BPD_transp_2"/>
    <property type="match status" value="1"/>
</dbReference>
<evidence type="ECO:0000313" key="8">
    <source>
        <dbReference type="Proteomes" id="UP000241808"/>
    </source>
</evidence>
<evidence type="ECO:0000256" key="6">
    <source>
        <dbReference type="SAM" id="Phobius"/>
    </source>
</evidence>